<evidence type="ECO:0000313" key="2">
    <source>
        <dbReference type="Proteomes" id="UP000002601"/>
    </source>
</evidence>
<dbReference type="PANTHER" id="PTHR47017">
    <property type="entry name" value="ACYL-COA"/>
    <property type="match status" value="1"/>
</dbReference>
<dbReference type="KEGG" id="dsa:Desal_3100"/>
<dbReference type="STRING" id="526222.Desal_3100"/>
<organism evidence="1 2">
    <name type="scientific">Maridesulfovibrio salexigens (strain ATCC 14822 / DSM 2638 / NCIMB 8403 / VKM B-1763)</name>
    <name type="common">Desulfovibrio salexigens</name>
    <dbReference type="NCBI Taxonomy" id="526222"/>
    <lineage>
        <taxon>Bacteria</taxon>
        <taxon>Pseudomonadati</taxon>
        <taxon>Thermodesulfobacteriota</taxon>
        <taxon>Desulfovibrionia</taxon>
        <taxon>Desulfovibrionales</taxon>
        <taxon>Desulfovibrionaceae</taxon>
        <taxon>Maridesulfovibrio</taxon>
    </lineage>
</organism>
<evidence type="ECO:0008006" key="3">
    <source>
        <dbReference type="Google" id="ProtNLM"/>
    </source>
</evidence>
<dbReference type="eggNOG" id="COG3146">
    <property type="taxonomic scope" value="Bacteria"/>
</dbReference>
<dbReference type="RefSeq" id="WP_015852967.1">
    <property type="nucleotide sequence ID" value="NC_012881.1"/>
</dbReference>
<reference evidence="1 2" key="1">
    <citation type="submission" date="2009-06" db="EMBL/GenBank/DDBJ databases">
        <title>Complete sequence of Desulfovibrio salexigens DSM 2638.</title>
        <authorList>
            <consortium name="US DOE Joint Genome Institute"/>
            <person name="Lucas S."/>
            <person name="Copeland A."/>
            <person name="Lapidus A."/>
            <person name="Glavina del Rio T."/>
            <person name="Tice H."/>
            <person name="Bruce D."/>
            <person name="Goodwin L."/>
            <person name="Pitluck S."/>
            <person name="Munk A.C."/>
            <person name="Brettin T."/>
            <person name="Detter J.C."/>
            <person name="Han C."/>
            <person name="Tapia R."/>
            <person name="Larimer F."/>
            <person name="Land M."/>
            <person name="Hauser L."/>
            <person name="Kyrpides N."/>
            <person name="Anderson I."/>
            <person name="Wall J.D."/>
            <person name="Arkin A.P."/>
            <person name="Dehal P."/>
            <person name="Chivian D."/>
            <person name="Giles B."/>
            <person name="Hazen T.C."/>
        </authorList>
    </citation>
    <scope>NUCLEOTIDE SEQUENCE [LARGE SCALE GENOMIC DNA]</scope>
    <source>
        <strain evidence="2">ATCC 14822 / DSM 2638 / NCIMB 8403 / VKM B-1763</strain>
    </source>
</reference>
<dbReference type="InterPro" id="IPR016181">
    <property type="entry name" value="Acyl_CoA_acyltransferase"/>
</dbReference>
<dbReference type="Gene3D" id="3.40.630.30">
    <property type="match status" value="1"/>
</dbReference>
<dbReference type="EMBL" id="CP001649">
    <property type="protein sequence ID" value="ACS81151.1"/>
    <property type="molecule type" value="Genomic_DNA"/>
</dbReference>
<protein>
    <recommendedName>
        <fullName evidence="3">GNAT family N-acetyltransferase</fullName>
    </recommendedName>
</protein>
<dbReference type="OrthoDB" id="9776898at2"/>
<sequence length="394" mass="45602">MTDILDGLEISWIPSITEVDRDEWNLLAKELNFPFLEWDWLRLIEQSRSATPETGWLTAHLLVRSEGRLVGAAPLFVRDQSEGEFIFDRVWVEVAQKGGMAYYPKIVGMSPYTPASGYRFMVTPGASAKRITALISQTLDRFCSINGLGSCAFNFVDPDWGIEMEAYGYAAWKHQGYVWTNDDYRDFDHWLTTLNSNRRKTVRRERKALRSDNIRVLTLTGYEIPDRYFDLMYSCYVSTNDKFGVWSCKYLTPDFFEMLKQSMRENLMFTVALRGDDPNPLALSMFVFSGDRLWGRYWGCFEEVRFLHFELCYYAPIEWAVANGISLYDPGMGGEHKARRGFFSTPSYSLHKFTDPSMDLTFKTYIQEVNNLENGYISEMNDLMPVGRLGGEKD</sequence>
<proteinExistence type="predicted"/>
<dbReference type="AlphaFoldDB" id="C6C1H6"/>
<dbReference type="Pfam" id="PF04339">
    <property type="entry name" value="FemAB_like"/>
    <property type="match status" value="1"/>
</dbReference>
<accession>C6C1H6</accession>
<name>C6C1H6_MARSD</name>
<dbReference type="HOGENOM" id="CLU_036032_1_0_7"/>
<dbReference type="InterPro" id="IPR007434">
    <property type="entry name" value="FemAB-like"/>
</dbReference>
<dbReference type="SUPFAM" id="SSF55729">
    <property type="entry name" value="Acyl-CoA N-acyltransferases (Nat)"/>
    <property type="match status" value="1"/>
</dbReference>
<gene>
    <name evidence="1" type="ordered locus">Desal_3100</name>
</gene>
<keyword evidence="2" id="KW-1185">Reference proteome</keyword>
<dbReference type="PANTHER" id="PTHR47017:SF1">
    <property type="entry name" value="ACYL-COA"/>
    <property type="match status" value="1"/>
</dbReference>
<evidence type="ECO:0000313" key="1">
    <source>
        <dbReference type="EMBL" id="ACS81151.1"/>
    </source>
</evidence>
<dbReference type="Proteomes" id="UP000002601">
    <property type="component" value="Chromosome"/>
</dbReference>